<gene>
    <name evidence="9" type="ORF">G4Y79_12450</name>
</gene>
<name>A0A7S8E562_9CHLR</name>
<dbReference type="PANTHER" id="PTHR43163">
    <property type="entry name" value="DIPEPTIDE TRANSPORT SYSTEM PERMEASE PROTEIN DPPB-RELATED"/>
    <property type="match status" value="1"/>
</dbReference>
<dbReference type="PANTHER" id="PTHR43163:SF6">
    <property type="entry name" value="DIPEPTIDE TRANSPORT SYSTEM PERMEASE PROTEIN DPPB-RELATED"/>
    <property type="match status" value="1"/>
</dbReference>
<feature type="transmembrane region" description="Helical" evidence="7">
    <location>
        <begin position="181"/>
        <end position="198"/>
    </location>
</feature>
<feature type="domain" description="ABC transmembrane type-1" evidence="8">
    <location>
        <begin position="97"/>
        <end position="304"/>
    </location>
</feature>
<sequence length="319" mass="35139">MIAYIIRRTIISIPVLIGITILVFVMANLMPGDALSAMMADDPSTTAEELDIQRERLGLNDPLPVQYIRWLGGVVTGNLGRSLINGESVLQAVATRVLPTVQLMGTALIFAIIVGVVLGVISALKQYSLLDNVLTIVGFAGISMPVFFLGMIFVYIFSLQLDWLPSSGMRTAGEDFNLLDNIQHLILPALSIGLLRSVHFMRYTRSAMLDIMQSDYLRTARAKGLKESRIMTVHALRNALIPIVTVLGLALPTLITGAVFIESVFQWPGMGLLFIRSTTQRDYPMIMGIVLIISIVVLLTNIIVDISYAFVDPRIRYES</sequence>
<dbReference type="AlphaFoldDB" id="A0A7S8E562"/>
<dbReference type="InterPro" id="IPR035906">
    <property type="entry name" value="MetI-like_sf"/>
</dbReference>
<reference evidence="9 10" key="1">
    <citation type="submission" date="2020-02" db="EMBL/GenBank/DDBJ databases">
        <authorList>
            <person name="Zheng R.K."/>
            <person name="Sun C.M."/>
        </authorList>
    </citation>
    <scope>NUCLEOTIDE SEQUENCE [LARGE SCALE GENOMIC DNA]</scope>
    <source>
        <strain evidence="10">rifampicinis</strain>
    </source>
</reference>
<accession>A0A7S8E562</accession>
<evidence type="ECO:0000256" key="1">
    <source>
        <dbReference type="ARBA" id="ARBA00004651"/>
    </source>
</evidence>
<feature type="transmembrane region" description="Helical" evidence="7">
    <location>
        <begin position="103"/>
        <end position="124"/>
    </location>
</feature>
<comment type="subcellular location">
    <subcellularLocation>
        <location evidence="1 7">Cell membrane</location>
        <topology evidence="1 7">Multi-pass membrane protein</topology>
    </subcellularLocation>
</comment>
<dbReference type="Proteomes" id="UP000594468">
    <property type="component" value="Chromosome"/>
</dbReference>
<dbReference type="InterPro" id="IPR000515">
    <property type="entry name" value="MetI-like"/>
</dbReference>
<keyword evidence="5 7" id="KW-1133">Transmembrane helix</keyword>
<evidence type="ECO:0000256" key="7">
    <source>
        <dbReference type="RuleBase" id="RU363032"/>
    </source>
</evidence>
<keyword evidence="4 7" id="KW-0812">Transmembrane</keyword>
<dbReference type="GO" id="GO:0005886">
    <property type="term" value="C:plasma membrane"/>
    <property type="evidence" value="ECO:0007669"/>
    <property type="project" value="UniProtKB-SubCell"/>
</dbReference>
<dbReference type="GO" id="GO:0055085">
    <property type="term" value="P:transmembrane transport"/>
    <property type="evidence" value="ECO:0007669"/>
    <property type="project" value="InterPro"/>
</dbReference>
<dbReference type="KEGG" id="pmet:G4Y79_12450"/>
<feature type="transmembrane region" description="Helical" evidence="7">
    <location>
        <begin position="136"/>
        <end position="161"/>
    </location>
</feature>
<dbReference type="EMBL" id="CP062983">
    <property type="protein sequence ID" value="QPC80528.1"/>
    <property type="molecule type" value="Genomic_DNA"/>
</dbReference>
<feature type="transmembrane region" description="Helical" evidence="7">
    <location>
        <begin position="12"/>
        <end position="30"/>
    </location>
</feature>
<dbReference type="Pfam" id="PF00528">
    <property type="entry name" value="BPD_transp_1"/>
    <property type="match status" value="1"/>
</dbReference>
<feature type="transmembrane region" description="Helical" evidence="7">
    <location>
        <begin position="285"/>
        <end position="311"/>
    </location>
</feature>
<comment type="similarity">
    <text evidence="7">Belongs to the binding-protein-dependent transport system permease family.</text>
</comment>
<keyword evidence="2 7" id="KW-0813">Transport</keyword>
<evidence type="ECO:0000256" key="6">
    <source>
        <dbReference type="ARBA" id="ARBA00023136"/>
    </source>
</evidence>
<dbReference type="Gene3D" id="1.10.3720.10">
    <property type="entry name" value="MetI-like"/>
    <property type="match status" value="1"/>
</dbReference>
<dbReference type="InterPro" id="IPR045621">
    <property type="entry name" value="BPD_transp_1_N"/>
</dbReference>
<evidence type="ECO:0000313" key="10">
    <source>
        <dbReference type="Proteomes" id="UP000594468"/>
    </source>
</evidence>
<evidence type="ECO:0000259" key="8">
    <source>
        <dbReference type="PROSITE" id="PS50928"/>
    </source>
</evidence>
<keyword evidence="3" id="KW-1003">Cell membrane</keyword>
<organism evidence="9 10">
    <name type="scientific">Phototrophicus methaneseepsis</name>
    <dbReference type="NCBI Taxonomy" id="2710758"/>
    <lineage>
        <taxon>Bacteria</taxon>
        <taxon>Bacillati</taxon>
        <taxon>Chloroflexota</taxon>
        <taxon>Candidatus Thermofontia</taxon>
        <taxon>Phototrophicales</taxon>
        <taxon>Phototrophicaceae</taxon>
        <taxon>Phototrophicus</taxon>
    </lineage>
</organism>
<keyword evidence="6 7" id="KW-0472">Membrane</keyword>
<evidence type="ECO:0000313" key="9">
    <source>
        <dbReference type="EMBL" id="QPC80528.1"/>
    </source>
</evidence>
<dbReference type="Pfam" id="PF19300">
    <property type="entry name" value="BPD_transp_1_N"/>
    <property type="match status" value="1"/>
</dbReference>
<dbReference type="PROSITE" id="PS50928">
    <property type="entry name" value="ABC_TM1"/>
    <property type="match status" value="1"/>
</dbReference>
<protein>
    <submittedName>
        <fullName evidence="9">ABC transporter permease</fullName>
    </submittedName>
</protein>
<evidence type="ECO:0000256" key="2">
    <source>
        <dbReference type="ARBA" id="ARBA00022448"/>
    </source>
</evidence>
<evidence type="ECO:0000256" key="3">
    <source>
        <dbReference type="ARBA" id="ARBA00022475"/>
    </source>
</evidence>
<dbReference type="RefSeq" id="WP_195168603.1">
    <property type="nucleotide sequence ID" value="NZ_CP062983.1"/>
</dbReference>
<feature type="transmembrane region" description="Helical" evidence="7">
    <location>
        <begin position="239"/>
        <end position="265"/>
    </location>
</feature>
<dbReference type="CDD" id="cd06261">
    <property type="entry name" value="TM_PBP2"/>
    <property type="match status" value="1"/>
</dbReference>
<evidence type="ECO:0000256" key="5">
    <source>
        <dbReference type="ARBA" id="ARBA00022989"/>
    </source>
</evidence>
<dbReference type="SUPFAM" id="SSF161098">
    <property type="entry name" value="MetI-like"/>
    <property type="match status" value="1"/>
</dbReference>
<keyword evidence="10" id="KW-1185">Reference proteome</keyword>
<evidence type="ECO:0000256" key="4">
    <source>
        <dbReference type="ARBA" id="ARBA00022692"/>
    </source>
</evidence>
<proteinExistence type="inferred from homology"/>